<name>A0ABS0LCA5_9CORY</name>
<proteinExistence type="predicted"/>
<organism evidence="3 4">
    <name type="scientific">Corynebacterium belfantii</name>
    <dbReference type="NCBI Taxonomy" id="2014537"/>
    <lineage>
        <taxon>Bacteria</taxon>
        <taxon>Bacillati</taxon>
        <taxon>Actinomycetota</taxon>
        <taxon>Actinomycetes</taxon>
        <taxon>Mycobacteriales</taxon>
        <taxon>Corynebacteriaceae</taxon>
        <taxon>Corynebacterium</taxon>
    </lineage>
</organism>
<dbReference type="InterPro" id="IPR047650">
    <property type="entry name" value="Transpos_IS110"/>
</dbReference>
<feature type="domain" description="Transposase IS110-like N-terminal" evidence="1">
    <location>
        <begin position="12"/>
        <end position="162"/>
    </location>
</feature>
<dbReference type="PANTHER" id="PTHR33055:SF16">
    <property type="entry name" value="TRANSPOSASE FOR INSERTION SEQUENCE ELEMENT IS1547"/>
    <property type="match status" value="1"/>
</dbReference>
<feature type="domain" description="Transposase IS116/IS110/IS902 C-terminal" evidence="2">
    <location>
        <begin position="235"/>
        <end position="317"/>
    </location>
</feature>
<keyword evidence="4" id="KW-1185">Reference proteome</keyword>
<dbReference type="Pfam" id="PF02371">
    <property type="entry name" value="Transposase_20"/>
    <property type="match status" value="1"/>
</dbReference>
<dbReference type="InterPro" id="IPR003346">
    <property type="entry name" value="Transposase_20"/>
</dbReference>
<dbReference type="Proteomes" id="UP000615580">
    <property type="component" value="Unassembled WGS sequence"/>
</dbReference>
<dbReference type="InterPro" id="IPR002525">
    <property type="entry name" value="Transp_IS110-like_N"/>
</dbReference>
<comment type="caution">
    <text evidence="3">The sequence shown here is derived from an EMBL/GenBank/DDBJ whole genome shotgun (WGS) entry which is preliminary data.</text>
</comment>
<evidence type="ECO:0000313" key="4">
    <source>
        <dbReference type="Proteomes" id="UP000615580"/>
    </source>
</evidence>
<dbReference type="RefSeq" id="WP_197690125.1">
    <property type="nucleotide sequence ID" value="NZ_CP157823.1"/>
</dbReference>
<sequence>MAIVAHLYRFIVGVDTHAKNHVLSILECATGAEIVCQTFANTSQGHVRAQAWITKHTRADLREVLVSMEGTASYGTRFRVALEQAGYRVVEAPRLLVRGRKKLAKNDVIDAFQIAARTLGKDETELTIPKQGDYREALRILVAARKQLTRATTVNINSLTALTRCTDLGIDARRALSVKQVHQIAALEEQPGDAIDVLVAKQEAKRLAKTIIDARTQLAENQNQLAMIVQLVTPALLEMPGVGPVTAAQMIISYSHVGRIKSEAAFAALAGTSPIPASSGNKVRYRLNRGGDRALNNALHTVALVRLRNDDQTRAYMKKRLAEGKTKRETIRLIKRYLARKIYRLLTKELTRTQVTLAA</sequence>
<gene>
    <name evidence="3" type="ORF">I4J41_06425</name>
</gene>
<dbReference type="PANTHER" id="PTHR33055">
    <property type="entry name" value="TRANSPOSASE FOR INSERTION SEQUENCE ELEMENT IS1111A"/>
    <property type="match status" value="1"/>
</dbReference>
<dbReference type="GeneID" id="97333296"/>
<evidence type="ECO:0000259" key="1">
    <source>
        <dbReference type="Pfam" id="PF01548"/>
    </source>
</evidence>
<evidence type="ECO:0000259" key="2">
    <source>
        <dbReference type="Pfam" id="PF02371"/>
    </source>
</evidence>
<accession>A0ABS0LCA5</accession>
<protein>
    <submittedName>
        <fullName evidence="3">IS110 family transposase</fullName>
    </submittedName>
</protein>
<dbReference type="Pfam" id="PF01548">
    <property type="entry name" value="DEDD_Tnp_IS110"/>
    <property type="match status" value="1"/>
</dbReference>
<evidence type="ECO:0000313" key="3">
    <source>
        <dbReference type="EMBL" id="MBG9354247.1"/>
    </source>
</evidence>
<reference evidence="3 4" key="1">
    <citation type="journal article" date="2020" name="J. Clin. Microbiol.">
        <title>Assessing the Genetic Diversity of Austrian Corynebacterium diphtheriae Clinical Isolates, 2011-2019.</title>
        <authorList>
            <person name="Schaeffer J."/>
            <person name="Huhulescu S."/>
            <person name="Stoeger A."/>
            <person name="Allerberger F."/>
            <person name="Ruppitsch W."/>
        </authorList>
    </citation>
    <scope>NUCLEOTIDE SEQUENCE [LARGE SCALE GENOMIC DNA]</scope>
    <source>
        <strain evidence="3 4">04-17</strain>
    </source>
</reference>
<dbReference type="NCBIfam" id="NF033542">
    <property type="entry name" value="transpos_IS110"/>
    <property type="match status" value="1"/>
</dbReference>
<dbReference type="EMBL" id="JADQUG010000021">
    <property type="protein sequence ID" value="MBG9354247.1"/>
    <property type="molecule type" value="Genomic_DNA"/>
</dbReference>